<protein>
    <recommendedName>
        <fullName evidence="1">tRNA 5-carboxymethoxyuridine methyltransferase</fullName>
        <ecNumber evidence="1">2.1.1.-</ecNumber>
    </recommendedName>
    <alternativeName>
        <fullName evidence="1">cmo5U methyltransferase</fullName>
    </alternativeName>
</protein>
<keyword evidence="1" id="KW-0949">S-adenosyl-L-methionine</keyword>
<feature type="binding site" evidence="1">
    <location>
        <begin position="58"/>
        <end position="59"/>
    </location>
    <ligand>
        <name>S-adenosyl-L-methionine</name>
        <dbReference type="ChEBI" id="CHEBI:59789"/>
    </ligand>
</feature>
<feature type="binding site" evidence="1">
    <location>
        <position position="35"/>
    </location>
    <ligand>
        <name>S-adenosyl-L-methionine</name>
        <dbReference type="ChEBI" id="CHEBI:59789"/>
    </ligand>
</feature>
<evidence type="ECO:0000313" key="3">
    <source>
        <dbReference type="Proteomes" id="UP000245728"/>
    </source>
</evidence>
<dbReference type="EC" id="2.1.1.-" evidence="1"/>
<organism evidence="2 3">
    <name type="scientific">Saliniradius amylolyticus</name>
    <dbReference type="NCBI Taxonomy" id="2183582"/>
    <lineage>
        <taxon>Bacteria</taxon>
        <taxon>Pseudomonadati</taxon>
        <taxon>Pseudomonadota</taxon>
        <taxon>Gammaproteobacteria</taxon>
        <taxon>Alteromonadales</taxon>
        <taxon>Alteromonadaceae</taxon>
        <taxon>Saliniradius</taxon>
    </lineage>
</organism>
<proteinExistence type="inferred from homology"/>
<comment type="catalytic activity">
    <reaction evidence="1">
        <text>5-carboxymethoxyuridine(34) in tRNA + S-adenosyl-L-methionine = 5-methoxycarbonylmethoxyuridine(34) in tRNA + S-adenosyl-L-homocysteine</text>
        <dbReference type="Rhea" id="RHEA:54080"/>
        <dbReference type="Rhea" id="RHEA-COMP:13383"/>
        <dbReference type="Rhea" id="RHEA-COMP:13781"/>
        <dbReference type="ChEBI" id="CHEBI:57856"/>
        <dbReference type="ChEBI" id="CHEBI:59789"/>
        <dbReference type="ChEBI" id="CHEBI:136879"/>
        <dbReference type="ChEBI" id="CHEBI:138053"/>
    </reaction>
</comment>
<dbReference type="Pfam" id="PF13489">
    <property type="entry name" value="Methyltransf_23"/>
    <property type="match status" value="1"/>
</dbReference>
<comment type="similarity">
    <text evidence="1">Belongs to the class I-like SAM-binding methyltransferase superfamily. CmoM family.</text>
</comment>
<reference evidence="2 3" key="1">
    <citation type="submission" date="2018-05" db="EMBL/GenBank/DDBJ databases">
        <title>Salinimonas sp. HMF8227 Genome sequencing and assembly.</title>
        <authorList>
            <person name="Kang H."/>
            <person name="Kang J."/>
            <person name="Cha I."/>
            <person name="Kim H."/>
            <person name="Joh K."/>
        </authorList>
    </citation>
    <scope>NUCLEOTIDE SEQUENCE [LARGE SCALE GENOMIC DNA]</scope>
    <source>
        <strain evidence="2 3">HMF8227</strain>
    </source>
</reference>
<dbReference type="Proteomes" id="UP000245728">
    <property type="component" value="Chromosome"/>
</dbReference>
<keyword evidence="3" id="KW-1185">Reference proteome</keyword>
<dbReference type="CDD" id="cd02440">
    <property type="entry name" value="AdoMet_MTases"/>
    <property type="match status" value="1"/>
</dbReference>
<gene>
    <name evidence="1" type="primary">cmoM</name>
    <name evidence="2" type="ORF">HMF8227_01361</name>
</gene>
<accession>A0A2S2E2M3</accession>
<dbReference type="RefSeq" id="WP_239421226.1">
    <property type="nucleotide sequence ID" value="NZ_CP029347.1"/>
</dbReference>
<dbReference type="KEGG" id="salh:HMF8227_01361"/>
<dbReference type="SUPFAM" id="SSF53335">
    <property type="entry name" value="S-adenosyl-L-methionine-dependent methyltransferases"/>
    <property type="match status" value="1"/>
</dbReference>
<dbReference type="InterPro" id="IPR029063">
    <property type="entry name" value="SAM-dependent_MTases_sf"/>
</dbReference>
<dbReference type="HAMAP" id="MF_02057">
    <property type="entry name" value="tRNA_methyltr_CmoM"/>
    <property type="match status" value="1"/>
</dbReference>
<dbReference type="AlphaFoldDB" id="A0A2S2E2M3"/>
<dbReference type="GO" id="GO:0006400">
    <property type="term" value="P:tRNA modification"/>
    <property type="evidence" value="ECO:0007669"/>
    <property type="project" value="UniProtKB-UniRule"/>
</dbReference>
<dbReference type="PANTHER" id="PTHR43861">
    <property type="entry name" value="TRANS-ACONITATE 2-METHYLTRANSFERASE-RELATED"/>
    <property type="match status" value="1"/>
</dbReference>
<dbReference type="InterPro" id="IPR033664">
    <property type="entry name" value="Cmo5U_methylTrfase"/>
</dbReference>
<dbReference type="GO" id="GO:0097697">
    <property type="term" value="F:tRNA (5-carboxymethoxyuridine(34)-5-O)-methyltransferase activity"/>
    <property type="evidence" value="ECO:0007669"/>
    <property type="project" value="UniProtKB-UniRule"/>
</dbReference>
<feature type="binding site" evidence="1">
    <location>
        <position position="119"/>
    </location>
    <ligand>
        <name>S-adenosyl-L-methionine</name>
        <dbReference type="ChEBI" id="CHEBI:59789"/>
    </ligand>
</feature>
<comment type="function">
    <text evidence="1">Catalyzes the methylation of 5-carboxymethoxyuridine (cmo5U) to form 5-methoxycarbonylmethoxyuridine (mcmo5U) at position 34 in tRNAs.</text>
</comment>
<evidence type="ECO:0000313" key="2">
    <source>
        <dbReference type="EMBL" id="AWL11839.1"/>
    </source>
</evidence>
<dbReference type="EMBL" id="CP029347">
    <property type="protein sequence ID" value="AWL11839.1"/>
    <property type="molecule type" value="Genomic_DNA"/>
</dbReference>
<keyword evidence="1" id="KW-0808">Transferase</keyword>
<sequence>MKDKHGLVMNQDQSFDRIAGKFDKNIYGSTKGRLRHELLVHYLDELLDSKPQRIIDAGGGTGMMSLELSRRGHKVLLNDVSNDCLTLARQRLESLDVDYHQGPLQSLPDNWRPDGIVCHAVLEWLEKPYEAVEHLLDLLPEGGWLSLSFFNKDAHRFANLLYGNFEYIERDLKVKNRVRLNPNNALEPKAVLDFLAPKPVTIQHTAGIRCFHDYLKERDMQTERYDELKTMEIAYGRTHPYFWLGRYMHLFMKKQG</sequence>
<keyword evidence="1" id="KW-0819">tRNA processing</keyword>
<dbReference type="GO" id="GO:0032259">
    <property type="term" value="P:methylation"/>
    <property type="evidence" value="ECO:0007669"/>
    <property type="project" value="UniProtKB-KW"/>
</dbReference>
<feature type="binding site" evidence="1">
    <location>
        <position position="79"/>
    </location>
    <ligand>
        <name>S-adenosyl-L-methionine</name>
        <dbReference type="ChEBI" id="CHEBI:59789"/>
    </ligand>
</feature>
<dbReference type="Gene3D" id="3.40.50.150">
    <property type="entry name" value="Vaccinia Virus protein VP39"/>
    <property type="match status" value="1"/>
</dbReference>
<comment type="caution">
    <text evidence="1">Lacks conserved residue(s) required for the propagation of feature annotation.</text>
</comment>
<keyword evidence="1" id="KW-0489">Methyltransferase</keyword>
<evidence type="ECO:0000256" key="1">
    <source>
        <dbReference type="HAMAP-Rule" id="MF_02057"/>
    </source>
</evidence>
<name>A0A2S2E2M3_9ALTE</name>